<accession>D0LVD5</accession>
<dbReference type="STRING" id="502025.Hoch_5007"/>
<organism evidence="3 4">
    <name type="scientific">Haliangium ochraceum (strain DSM 14365 / JCM 11303 / SMP-2)</name>
    <dbReference type="NCBI Taxonomy" id="502025"/>
    <lineage>
        <taxon>Bacteria</taxon>
        <taxon>Pseudomonadati</taxon>
        <taxon>Myxococcota</taxon>
        <taxon>Polyangia</taxon>
        <taxon>Haliangiales</taxon>
        <taxon>Kofleriaceae</taxon>
        <taxon>Haliangium</taxon>
    </lineage>
</organism>
<dbReference type="PRINTS" id="PR01438">
    <property type="entry name" value="UNVRSLSTRESS"/>
</dbReference>
<dbReference type="PANTHER" id="PTHR46268:SF6">
    <property type="entry name" value="UNIVERSAL STRESS PROTEIN UP12"/>
    <property type="match status" value="1"/>
</dbReference>
<dbReference type="AlphaFoldDB" id="D0LVD5"/>
<proteinExistence type="inferred from homology"/>
<dbReference type="InterPro" id="IPR006015">
    <property type="entry name" value="Universal_stress_UspA"/>
</dbReference>
<dbReference type="RefSeq" id="WP_012830088.1">
    <property type="nucleotide sequence ID" value="NC_013440.1"/>
</dbReference>
<protein>
    <submittedName>
        <fullName evidence="3">UspA domain protein</fullName>
    </submittedName>
</protein>
<dbReference type="Proteomes" id="UP000001880">
    <property type="component" value="Chromosome"/>
</dbReference>
<dbReference type="eggNOG" id="COG0589">
    <property type="taxonomic scope" value="Bacteria"/>
</dbReference>
<keyword evidence="4" id="KW-1185">Reference proteome</keyword>
<sequence>MRRPENRPFSIVVGFDFSELGKLALAESMGLASLNDRTVLHIIGVVDSSSGLGPVEPESKADHETVAQVQQEIIQVVEGKIKKYSPSDFRCFIHVRLGEPAEEIISLAEESGADIVVIGSHGRSGIERLLLGSVSEKVVRDAPCPVLAMRPRRADLDMESDVIEPPCPECVNRRVETNGAEWWCAAHSKTYVPPHRYSYSSGIVDPIAPDSWSIFNH</sequence>
<dbReference type="Gene3D" id="3.40.50.620">
    <property type="entry name" value="HUPs"/>
    <property type="match status" value="1"/>
</dbReference>
<evidence type="ECO:0000313" key="3">
    <source>
        <dbReference type="EMBL" id="ACY17496.1"/>
    </source>
</evidence>
<reference evidence="3 4" key="1">
    <citation type="journal article" date="2010" name="Stand. Genomic Sci.">
        <title>Complete genome sequence of Haliangium ochraceum type strain (SMP-2).</title>
        <authorList>
            <consortium name="US DOE Joint Genome Institute (JGI-PGF)"/>
            <person name="Ivanova N."/>
            <person name="Daum C."/>
            <person name="Lang E."/>
            <person name="Abt B."/>
            <person name="Kopitz M."/>
            <person name="Saunders E."/>
            <person name="Lapidus A."/>
            <person name="Lucas S."/>
            <person name="Glavina Del Rio T."/>
            <person name="Nolan M."/>
            <person name="Tice H."/>
            <person name="Copeland A."/>
            <person name="Cheng J.F."/>
            <person name="Chen F."/>
            <person name="Bruce D."/>
            <person name="Goodwin L."/>
            <person name="Pitluck S."/>
            <person name="Mavromatis K."/>
            <person name="Pati A."/>
            <person name="Mikhailova N."/>
            <person name="Chen A."/>
            <person name="Palaniappan K."/>
            <person name="Land M."/>
            <person name="Hauser L."/>
            <person name="Chang Y.J."/>
            <person name="Jeffries C.D."/>
            <person name="Detter J.C."/>
            <person name="Brettin T."/>
            <person name="Rohde M."/>
            <person name="Goker M."/>
            <person name="Bristow J."/>
            <person name="Markowitz V."/>
            <person name="Eisen J.A."/>
            <person name="Hugenholtz P."/>
            <person name="Kyrpides N.C."/>
            <person name="Klenk H.P."/>
        </authorList>
    </citation>
    <scope>NUCLEOTIDE SEQUENCE [LARGE SCALE GENOMIC DNA]</scope>
    <source>
        <strain evidence="4">DSM 14365 / CIP 107738 / JCM 11303 / AJ 13395 / SMP-2</strain>
    </source>
</reference>
<feature type="domain" description="UspA" evidence="2">
    <location>
        <begin position="11"/>
        <end position="149"/>
    </location>
</feature>
<dbReference type="HOGENOM" id="CLU_049301_11_1_7"/>
<dbReference type="OrthoDB" id="9788959at2"/>
<evidence type="ECO:0000313" key="4">
    <source>
        <dbReference type="Proteomes" id="UP000001880"/>
    </source>
</evidence>
<dbReference type="KEGG" id="hoh:Hoch_5007"/>
<dbReference type="Pfam" id="PF00582">
    <property type="entry name" value="Usp"/>
    <property type="match status" value="1"/>
</dbReference>
<dbReference type="SUPFAM" id="SSF52402">
    <property type="entry name" value="Adenine nucleotide alpha hydrolases-like"/>
    <property type="match status" value="1"/>
</dbReference>
<dbReference type="InterPro" id="IPR006016">
    <property type="entry name" value="UspA"/>
</dbReference>
<gene>
    <name evidence="3" type="ordered locus">Hoch_5007</name>
</gene>
<evidence type="ECO:0000259" key="2">
    <source>
        <dbReference type="Pfam" id="PF00582"/>
    </source>
</evidence>
<dbReference type="EMBL" id="CP001804">
    <property type="protein sequence ID" value="ACY17496.1"/>
    <property type="molecule type" value="Genomic_DNA"/>
</dbReference>
<dbReference type="CDD" id="cd00293">
    <property type="entry name" value="USP-like"/>
    <property type="match status" value="1"/>
</dbReference>
<comment type="similarity">
    <text evidence="1">Belongs to the universal stress protein A family.</text>
</comment>
<evidence type="ECO:0000256" key="1">
    <source>
        <dbReference type="ARBA" id="ARBA00008791"/>
    </source>
</evidence>
<dbReference type="InterPro" id="IPR014729">
    <property type="entry name" value="Rossmann-like_a/b/a_fold"/>
</dbReference>
<name>D0LVD5_HALO1</name>
<dbReference type="PANTHER" id="PTHR46268">
    <property type="entry name" value="STRESS RESPONSE PROTEIN NHAX"/>
    <property type="match status" value="1"/>
</dbReference>